<keyword evidence="1" id="KW-0812">Transmembrane</keyword>
<keyword evidence="3" id="KW-1185">Reference proteome</keyword>
<name>A0ABP4B6K9_9PSEU</name>
<evidence type="ECO:0000313" key="2">
    <source>
        <dbReference type="EMBL" id="GAA0944940.1"/>
    </source>
</evidence>
<dbReference type="EMBL" id="BAAAHP010000117">
    <property type="protein sequence ID" value="GAA0944940.1"/>
    <property type="molecule type" value="Genomic_DNA"/>
</dbReference>
<gene>
    <name evidence="2" type="ORF">GCM10009559_42740</name>
</gene>
<dbReference type="Proteomes" id="UP001499967">
    <property type="component" value="Unassembled WGS sequence"/>
</dbReference>
<comment type="caution">
    <text evidence="2">The sequence shown here is derived from an EMBL/GenBank/DDBJ whole genome shotgun (WGS) entry which is preliminary data.</text>
</comment>
<evidence type="ECO:0000256" key="1">
    <source>
        <dbReference type="SAM" id="Phobius"/>
    </source>
</evidence>
<feature type="transmembrane region" description="Helical" evidence="1">
    <location>
        <begin position="78"/>
        <end position="101"/>
    </location>
</feature>
<feature type="transmembrane region" description="Helical" evidence="1">
    <location>
        <begin position="107"/>
        <end position="128"/>
    </location>
</feature>
<evidence type="ECO:0008006" key="4">
    <source>
        <dbReference type="Google" id="ProtNLM"/>
    </source>
</evidence>
<feature type="transmembrane region" description="Helical" evidence="1">
    <location>
        <begin position="17"/>
        <end position="39"/>
    </location>
</feature>
<protein>
    <recommendedName>
        <fullName evidence="4">PH (Pleckstrin Homology) domain-containing protein</fullName>
    </recommendedName>
</protein>
<proteinExistence type="predicted"/>
<accession>A0ABP4B6K9</accession>
<keyword evidence="1" id="KW-0472">Membrane</keyword>
<feature type="transmembrane region" description="Helical" evidence="1">
    <location>
        <begin position="45"/>
        <end position="66"/>
    </location>
</feature>
<organism evidence="2 3">
    <name type="scientific">Pseudonocardia zijingensis</name>
    <dbReference type="NCBI Taxonomy" id="153376"/>
    <lineage>
        <taxon>Bacteria</taxon>
        <taxon>Bacillati</taxon>
        <taxon>Actinomycetota</taxon>
        <taxon>Actinomycetes</taxon>
        <taxon>Pseudonocardiales</taxon>
        <taxon>Pseudonocardiaceae</taxon>
        <taxon>Pseudonocardia</taxon>
    </lineage>
</organism>
<reference evidence="3" key="1">
    <citation type="journal article" date="2019" name="Int. J. Syst. Evol. Microbiol.">
        <title>The Global Catalogue of Microorganisms (GCM) 10K type strain sequencing project: providing services to taxonomists for standard genome sequencing and annotation.</title>
        <authorList>
            <consortium name="The Broad Institute Genomics Platform"/>
            <consortium name="The Broad Institute Genome Sequencing Center for Infectious Disease"/>
            <person name="Wu L."/>
            <person name="Ma J."/>
        </authorList>
    </citation>
    <scope>NUCLEOTIDE SEQUENCE [LARGE SCALE GENOMIC DNA]</scope>
    <source>
        <strain evidence="3">JCM 11117</strain>
    </source>
</reference>
<evidence type="ECO:0000313" key="3">
    <source>
        <dbReference type="Proteomes" id="UP001499967"/>
    </source>
</evidence>
<sequence length="261" mass="27630">MSNSQEMLIVDRIRRQWFWLGSAVVMHVATVVAVLTLVVRGRVAPVEATCAVALVIGAPIAGVWLERRDAVCHRPARWLRRALGVVVPTAAAFGLVSGAAVGGSAQVLPAVGLAVTQVACVVLAARALRYPVGPELGEMAVEVVEKVRSRHQVGVPAWALPDEVRLNGQEIVVVLSPGPGTAIGIVVRLDDVRDVAVRPGRPDEGPWIRLDSGGQYFAGDGDVLEIRHRDGELVVPVCGAAAFAEVIRSRIAAQRGVPARN</sequence>
<keyword evidence="1" id="KW-1133">Transmembrane helix</keyword>